<comment type="subcellular location">
    <subcellularLocation>
        <location evidence="1">Nucleus</location>
    </subcellularLocation>
</comment>
<dbReference type="GO" id="GO:0006289">
    <property type="term" value="P:nucleotide-excision repair"/>
    <property type="evidence" value="ECO:0007669"/>
    <property type="project" value="TreeGrafter"/>
</dbReference>
<dbReference type="Pfam" id="PF04005">
    <property type="entry name" value="Hus1"/>
    <property type="match status" value="1"/>
</dbReference>
<dbReference type="OrthoDB" id="419537at2759"/>
<dbReference type="AlphaFoldDB" id="A0A9P8TRI1"/>
<name>A0A9P8TRI1_WICPI</name>
<protein>
    <recommendedName>
        <fullName evidence="5">Checkpoint protein</fullName>
    </recommendedName>
</protein>
<organism evidence="3 4">
    <name type="scientific">Wickerhamomyces pijperi</name>
    <name type="common">Yeast</name>
    <name type="synonym">Pichia pijperi</name>
    <dbReference type="NCBI Taxonomy" id="599730"/>
    <lineage>
        <taxon>Eukaryota</taxon>
        <taxon>Fungi</taxon>
        <taxon>Dikarya</taxon>
        <taxon>Ascomycota</taxon>
        <taxon>Saccharomycotina</taxon>
        <taxon>Saccharomycetes</taxon>
        <taxon>Phaffomycetales</taxon>
        <taxon>Wickerhamomycetaceae</taxon>
        <taxon>Wickerhamomyces</taxon>
    </lineage>
</organism>
<dbReference type="Gene3D" id="3.70.10.10">
    <property type="match status" value="1"/>
</dbReference>
<dbReference type="GO" id="GO:0000723">
    <property type="term" value="P:telomere maintenance"/>
    <property type="evidence" value="ECO:0007669"/>
    <property type="project" value="TreeGrafter"/>
</dbReference>
<dbReference type="GO" id="GO:0044778">
    <property type="term" value="P:meiotic DNA integrity checkpoint signaling"/>
    <property type="evidence" value="ECO:0007669"/>
    <property type="project" value="TreeGrafter"/>
</dbReference>
<dbReference type="Proteomes" id="UP000774326">
    <property type="component" value="Unassembled WGS sequence"/>
</dbReference>
<comment type="caution">
    <text evidence="3">The sequence shown here is derived from an EMBL/GenBank/DDBJ whole genome shotgun (WGS) entry which is preliminary data.</text>
</comment>
<dbReference type="GO" id="GO:0035861">
    <property type="term" value="C:site of double-strand break"/>
    <property type="evidence" value="ECO:0007669"/>
    <property type="project" value="TreeGrafter"/>
</dbReference>
<gene>
    <name evidence="3" type="ORF">WICPIJ_000846</name>
</gene>
<dbReference type="GO" id="GO:0033314">
    <property type="term" value="P:mitotic DNA replication checkpoint signaling"/>
    <property type="evidence" value="ECO:0007669"/>
    <property type="project" value="TreeGrafter"/>
</dbReference>
<evidence type="ECO:0000313" key="4">
    <source>
        <dbReference type="Proteomes" id="UP000774326"/>
    </source>
</evidence>
<reference evidence="3" key="1">
    <citation type="journal article" date="2021" name="Open Biol.">
        <title>Shared evolutionary footprints suggest mitochondrial oxidative damage underlies multiple complex I losses in fungi.</title>
        <authorList>
            <person name="Schikora-Tamarit M.A."/>
            <person name="Marcet-Houben M."/>
            <person name="Nosek J."/>
            <person name="Gabaldon T."/>
        </authorList>
    </citation>
    <scope>NUCLEOTIDE SEQUENCE</scope>
    <source>
        <strain evidence="3">CBS2887</strain>
    </source>
</reference>
<keyword evidence="4" id="KW-1185">Reference proteome</keyword>
<evidence type="ECO:0000256" key="2">
    <source>
        <dbReference type="ARBA" id="ARBA00023242"/>
    </source>
</evidence>
<sequence>MMLKIVMSNIDVLKSKDHYLSLLFTPVTNIFSPATLASIATIRKDAVFRFTPEMMYIVSAQRVTDPQIWCEISLDIFDQVDVQSKRDNIISFELNIIEFLHILRTYENLNSDQIMIRLQRMDSNVNEPRSKKLSKLSFHFTELNQNNIEVSHSSSVIIRLLSQATDEAIKEPVLDHVNIVGYLPSDISAFFKRMERFKDPKFFEFSLSNKGLLTVSIEGDMKNIEIQWNDLLNVTMIEDTEATAAAAAADPSEEISFMVMIKETHLQLKSKFFEVVKASKMFISENEALVFDCSLEEGSQNRILYFIKGTVRA</sequence>
<dbReference type="GO" id="GO:0031573">
    <property type="term" value="P:mitotic intra-S DNA damage checkpoint signaling"/>
    <property type="evidence" value="ECO:0007669"/>
    <property type="project" value="TreeGrafter"/>
</dbReference>
<dbReference type="EMBL" id="JAEUBG010000470">
    <property type="protein sequence ID" value="KAH3688204.1"/>
    <property type="molecule type" value="Genomic_DNA"/>
</dbReference>
<dbReference type="PANTHER" id="PTHR12900:SF0">
    <property type="entry name" value="CHECKPOINT PROTEIN"/>
    <property type="match status" value="1"/>
</dbReference>
<proteinExistence type="predicted"/>
<dbReference type="GO" id="GO:0000724">
    <property type="term" value="P:double-strand break repair via homologous recombination"/>
    <property type="evidence" value="ECO:0007669"/>
    <property type="project" value="TreeGrafter"/>
</dbReference>
<evidence type="ECO:0008006" key="5">
    <source>
        <dbReference type="Google" id="ProtNLM"/>
    </source>
</evidence>
<dbReference type="GO" id="GO:0030896">
    <property type="term" value="C:checkpoint clamp complex"/>
    <property type="evidence" value="ECO:0007669"/>
    <property type="project" value="InterPro"/>
</dbReference>
<evidence type="ECO:0000313" key="3">
    <source>
        <dbReference type="EMBL" id="KAH3688204.1"/>
    </source>
</evidence>
<dbReference type="PANTHER" id="PTHR12900">
    <property type="entry name" value="MITOTIC AND DNA DAMAGE CHECKPOINT PROTEIN HUS1"/>
    <property type="match status" value="1"/>
</dbReference>
<dbReference type="InterPro" id="IPR007150">
    <property type="entry name" value="HUS1/Mec3"/>
</dbReference>
<keyword evidence="2" id="KW-0539">Nucleus</keyword>
<reference evidence="3" key="2">
    <citation type="submission" date="2021-01" db="EMBL/GenBank/DDBJ databases">
        <authorList>
            <person name="Schikora-Tamarit M.A."/>
        </authorList>
    </citation>
    <scope>NUCLEOTIDE SEQUENCE</scope>
    <source>
        <strain evidence="3">CBS2887</strain>
    </source>
</reference>
<accession>A0A9P8TRI1</accession>
<evidence type="ECO:0000256" key="1">
    <source>
        <dbReference type="ARBA" id="ARBA00004123"/>
    </source>
</evidence>